<evidence type="ECO:0000256" key="1">
    <source>
        <dbReference type="SAM" id="MobiDB-lite"/>
    </source>
</evidence>
<evidence type="ECO:0000313" key="3">
    <source>
        <dbReference type="EMBL" id="KBZ60948.1"/>
    </source>
</evidence>
<feature type="transmembrane region" description="Helical" evidence="2">
    <location>
        <begin position="109"/>
        <end position="135"/>
    </location>
</feature>
<sequence length="355" mass="38742">MTNTVDPEIESGRTGPVDATGTSSLPARAGWGLFIVAYLAFAILTVSTVQTGTHGDPRITNPTPGPAPYPPFLGFDNWPLVVSSSSIPLAIGLIGSLVWLSVRQRRVHWAVVIAFAGLITGAMDPLANWATFAIFDPRMLHFPVSWPYMRIAPNLEPALSFLGGYAAYYLLSGLGILQLHDRFLDPMFRRAGWLAHQRLAAVFLGAFLISIPLNGFVQFTWLRFGIFYYSEAVGPTLQIGHIHFPIIMAVYDSFIFAMVAVMCVRDDGGELLLITRIARRIPARPGRNEVTLTRQLLASVAVGLVSFAVPLAVLAGLRAAGLSSPAYEQNPYPNVKVYDPYGHLEKSGKPGPFYK</sequence>
<comment type="caution">
    <text evidence="3">The sequence shown here is derived from an EMBL/GenBank/DDBJ whole genome shotgun (WGS) entry which is preliminary data.</text>
</comment>
<dbReference type="Proteomes" id="UP000025947">
    <property type="component" value="Unassembled WGS sequence"/>
</dbReference>
<evidence type="ECO:0008006" key="5">
    <source>
        <dbReference type="Google" id="ProtNLM"/>
    </source>
</evidence>
<evidence type="ECO:0000256" key="2">
    <source>
        <dbReference type="SAM" id="Phobius"/>
    </source>
</evidence>
<feature type="transmembrane region" description="Helical" evidence="2">
    <location>
        <begin position="242"/>
        <end position="264"/>
    </location>
</feature>
<keyword evidence="4" id="KW-1185">Reference proteome</keyword>
<proteinExistence type="predicted"/>
<feature type="transmembrane region" description="Helical" evidence="2">
    <location>
        <begin position="199"/>
        <end position="222"/>
    </location>
</feature>
<protein>
    <recommendedName>
        <fullName evidence="5">Spirocyclase, AveC family</fullName>
    </recommendedName>
</protein>
<gene>
    <name evidence="3" type="ORF">K875_03899</name>
</gene>
<keyword evidence="2" id="KW-0472">Membrane</keyword>
<evidence type="ECO:0000313" key="4">
    <source>
        <dbReference type="Proteomes" id="UP000025947"/>
    </source>
</evidence>
<feature type="region of interest" description="Disordered" evidence="1">
    <location>
        <begin position="1"/>
        <end position="21"/>
    </location>
</feature>
<name>A0A051TWF2_9MYCO</name>
<organism evidence="3 4">
    <name type="scientific">Mycobacterium [tuberculosis] TKK-01-0051</name>
    <dbReference type="NCBI Taxonomy" id="1324261"/>
    <lineage>
        <taxon>Bacteria</taxon>
        <taxon>Bacillati</taxon>
        <taxon>Actinomycetota</taxon>
        <taxon>Actinomycetes</taxon>
        <taxon>Mycobacteriales</taxon>
        <taxon>Mycobacteriaceae</taxon>
        <taxon>Mycobacterium</taxon>
        <taxon>Mycobacterium avium complex (MAC)</taxon>
    </lineage>
</organism>
<dbReference type="RefSeq" id="WP_044486359.1">
    <property type="nucleotide sequence ID" value="NZ_KK328284.1"/>
</dbReference>
<feature type="transmembrane region" description="Helical" evidence="2">
    <location>
        <begin position="296"/>
        <end position="317"/>
    </location>
</feature>
<reference evidence="3 4" key="1">
    <citation type="submission" date="2014-04" db="EMBL/GenBank/DDBJ databases">
        <title>The Genome Sequence of Mycobacterium tuberculosis TKK-01-0051.</title>
        <authorList>
            <consortium name="The Broad Institute Genomics Platform"/>
            <consortium name="The Broad Institute Genome Sequencing Center for Infectious Disease"/>
            <person name="Earl A.M."/>
            <person name="Cohen K."/>
            <person name="Pym A."/>
            <person name="Bishai W."/>
            <person name="Maharaj K."/>
            <person name="Desjardins C."/>
            <person name="Abeel T."/>
            <person name="Young S."/>
            <person name="Zeng Q."/>
            <person name="Gargeya S."/>
            <person name="Abouelleil A."/>
            <person name="Alvarado L."/>
            <person name="Chapman S.B."/>
            <person name="Gainer-Dewar J."/>
            <person name="Goldberg J."/>
            <person name="Griggs A."/>
            <person name="Gujja S."/>
            <person name="Hansen M."/>
            <person name="Howarth C."/>
            <person name="Imamovic A."/>
            <person name="Larimer J."/>
            <person name="Murphy C."/>
            <person name="Naylor J."/>
            <person name="Pearson M."/>
            <person name="Poon T.W."/>
            <person name="Priest M."/>
            <person name="Roberts A."/>
            <person name="Saif S."/>
            <person name="Shea T."/>
            <person name="Sykes S."/>
            <person name="Wortman J."/>
            <person name="Nusbaum C."/>
            <person name="Birren B."/>
        </authorList>
    </citation>
    <scope>NUCLEOTIDE SEQUENCE [LARGE SCALE GENOMIC DNA]</scope>
    <source>
        <strain evidence="3 4">TKK-01-0051</strain>
    </source>
</reference>
<feature type="transmembrane region" description="Helical" evidence="2">
    <location>
        <begin position="78"/>
        <end position="102"/>
    </location>
</feature>
<feature type="transmembrane region" description="Helical" evidence="2">
    <location>
        <begin position="155"/>
        <end position="179"/>
    </location>
</feature>
<dbReference type="AlphaFoldDB" id="A0A051TWF2"/>
<keyword evidence="2" id="KW-1133">Transmembrane helix</keyword>
<dbReference type="EMBL" id="JLXW01000010">
    <property type="protein sequence ID" value="KBZ60948.1"/>
    <property type="molecule type" value="Genomic_DNA"/>
</dbReference>
<dbReference type="PATRIC" id="fig|1324261.3.peg.3941"/>
<keyword evidence="2" id="KW-0812">Transmembrane</keyword>
<dbReference type="HOGENOM" id="CLU_061775_0_0_11"/>
<accession>A0A051TWF2</accession>
<feature type="transmembrane region" description="Helical" evidence="2">
    <location>
        <begin position="31"/>
        <end position="49"/>
    </location>
</feature>